<evidence type="ECO:0000313" key="3">
    <source>
        <dbReference type="Proteomes" id="UP000559809"/>
    </source>
</evidence>
<keyword evidence="1" id="KW-0732">Signal</keyword>
<evidence type="ECO:0008006" key="4">
    <source>
        <dbReference type="Google" id="ProtNLM"/>
    </source>
</evidence>
<comment type="caution">
    <text evidence="2">The sequence shown here is derived from an EMBL/GenBank/DDBJ whole genome shotgun (WGS) entry which is preliminary data.</text>
</comment>
<dbReference type="EMBL" id="JACCEM010000011">
    <property type="protein sequence ID" value="NYT51374.1"/>
    <property type="molecule type" value="Genomic_DNA"/>
</dbReference>
<name>A0A853FZ39_9BURK</name>
<reference evidence="2 3" key="1">
    <citation type="submission" date="2020-07" db="EMBL/GenBank/DDBJ databases">
        <title>Taxonomic revisions and descriptions of new bacterial species based on genomic comparisons in the high-G+C-content subgroup of the family Alcaligenaceae.</title>
        <authorList>
            <person name="Szabo A."/>
            <person name="Felfoldi T."/>
        </authorList>
    </citation>
    <scope>NUCLEOTIDE SEQUENCE [LARGE SCALE GENOMIC DNA]</scope>
    <source>
        <strain evidence="2 3">LMG 24012</strain>
    </source>
</reference>
<keyword evidence="3" id="KW-1185">Reference proteome</keyword>
<feature type="signal peptide" evidence="1">
    <location>
        <begin position="1"/>
        <end position="18"/>
    </location>
</feature>
<evidence type="ECO:0000256" key="1">
    <source>
        <dbReference type="SAM" id="SignalP"/>
    </source>
</evidence>
<proteinExistence type="predicted"/>
<feature type="chain" id="PRO_5032814118" description="Lipoprotein" evidence="1">
    <location>
        <begin position="19"/>
        <end position="132"/>
    </location>
</feature>
<accession>A0A853FZ39</accession>
<dbReference type="RefSeq" id="WP_180158047.1">
    <property type="nucleotide sequence ID" value="NZ_JACCEM010000011.1"/>
</dbReference>
<gene>
    <name evidence="2" type="ORF">H0A72_18845</name>
</gene>
<sequence length="132" mass="14076">MKALAVSLGVAVCLSGCAMGIQKGADSPSVSYTVPRNYQTVYLRVQNQAGECLRGKGHYDVYAEVDPAMQTGLVAVRSPLGAEVARTEIKAVDARNTQVTHTVWGHSPWDGSALSAMRQSVMIDTSVCVAYK</sequence>
<protein>
    <recommendedName>
        <fullName evidence="4">Lipoprotein</fullName>
    </recommendedName>
</protein>
<evidence type="ECO:0000313" key="2">
    <source>
        <dbReference type="EMBL" id="NYT51374.1"/>
    </source>
</evidence>
<organism evidence="2 3">
    <name type="scientific">Parapusillimonas granuli</name>
    <dbReference type="NCBI Taxonomy" id="380911"/>
    <lineage>
        <taxon>Bacteria</taxon>
        <taxon>Pseudomonadati</taxon>
        <taxon>Pseudomonadota</taxon>
        <taxon>Betaproteobacteria</taxon>
        <taxon>Burkholderiales</taxon>
        <taxon>Alcaligenaceae</taxon>
        <taxon>Parapusillimonas</taxon>
    </lineage>
</organism>
<dbReference type="AlphaFoldDB" id="A0A853FZ39"/>
<dbReference type="Proteomes" id="UP000559809">
    <property type="component" value="Unassembled WGS sequence"/>
</dbReference>
<dbReference type="NCBIfam" id="NF046053">
    <property type="entry name" value="lipo_BPTD_2524"/>
    <property type="match status" value="1"/>
</dbReference>